<name>A0ABT7CBU4_9MICO</name>
<accession>A0ABT7CBU4</accession>
<reference evidence="1" key="2">
    <citation type="journal article" date="2022" name="Sci. Rep.">
        <title>In silico prediction of the enzymes involved in the degradation of the herbicide molinate by Gulosibacter molinativorax ON4T.</title>
        <authorList>
            <person name="Lopes A.R."/>
            <person name="Bunin E."/>
            <person name="Viana A.T."/>
            <person name="Froufe H."/>
            <person name="Munoz-Merida A."/>
            <person name="Pinho D."/>
            <person name="Figueiredo J."/>
            <person name="Barroso C."/>
            <person name="Vaz-Moreira I."/>
            <person name="Bellanger X."/>
            <person name="Egas C."/>
            <person name="Nunes O.C."/>
        </authorList>
    </citation>
    <scope>NUCLEOTIDE SEQUENCE</scope>
    <source>
        <strain evidence="1">ON4</strain>
    </source>
</reference>
<evidence type="ECO:0000313" key="2">
    <source>
        <dbReference type="Proteomes" id="UP001170379"/>
    </source>
</evidence>
<organism evidence="1 2">
    <name type="scientific">Gulosibacter molinativorax</name>
    <dbReference type="NCBI Taxonomy" id="256821"/>
    <lineage>
        <taxon>Bacteria</taxon>
        <taxon>Bacillati</taxon>
        <taxon>Actinomycetota</taxon>
        <taxon>Actinomycetes</taxon>
        <taxon>Micrococcales</taxon>
        <taxon>Microbacteriaceae</taxon>
        <taxon>Gulosibacter</taxon>
    </lineage>
</organism>
<dbReference type="EMBL" id="PXVD01000032">
    <property type="protein sequence ID" value="MDJ1372615.1"/>
    <property type="molecule type" value="Genomic_DNA"/>
</dbReference>
<gene>
    <name evidence="1" type="ORF">C7K25_14820</name>
</gene>
<comment type="caution">
    <text evidence="1">The sequence shown here is derived from an EMBL/GenBank/DDBJ whole genome shotgun (WGS) entry which is preliminary data.</text>
</comment>
<proteinExistence type="predicted"/>
<sequence length="193" mass="21732">MDIGEALQPHITINPEKAGLELDSDLREALSNAVIRPDGASFFDMLSVAEGRRSESRRYVKRPVTLVSPGRGLSASLRQAFAESVEPSEAGPVDIRWQFDPDSESLVRVDLETRTLWLNTVYREMLSRVDPSDNHDASVIKTLLLIVYSKYFEGAYLGPREKAEIAAWDQLLLAAVRDESSRREKDLRDDGER</sequence>
<protein>
    <submittedName>
        <fullName evidence="1">Uncharacterized protein</fullName>
    </submittedName>
</protein>
<evidence type="ECO:0000313" key="1">
    <source>
        <dbReference type="EMBL" id="MDJ1372615.1"/>
    </source>
</evidence>
<reference evidence="1" key="1">
    <citation type="submission" date="2018-03" db="EMBL/GenBank/DDBJ databases">
        <authorList>
            <person name="Nunes O.C."/>
            <person name="Lopes A.R."/>
            <person name="Froufe H."/>
            <person name="Munoz-Merida A."/>
            <person name="Barroso C."/>
            <person name="Egas C."/>
        </authorList>
    </citation>
    <scope>NUCLEOTIDE SEQUENCE</scope>
    <source>
        <strain evidence="1">ON4</strain>
    </source>
</reference>
<keyword evidence="2" id="KW-1185">Reference proteome</keyword>
<dbReference type="Proteomes" id="UP001170379">
    <property type="component" value="Unassembled WGS sequence"/>
</dbReference>